<accession>A0A5J9WE34</accession>
<proteinExistence type="predicted"/>
<evidence type="ECO:0000256" key="1">
    <source>
        <dbReference type="SAM" id="MobiDB-lite"/>
    </source>
</evidence>
<dbReference type="AlphaFoldDB" id="A0A5J9WE34"/>
<gene>
    <name evidence="2" type="ORF">EJB05_05817</name>
</gene>
<reference evidence="2 3" key="1">
    <citation type="journal article" date="2019" name="Sci. Rep.">
        <title>A high-quality genome of Eragrostis curvula grass provides insights into Poaceae evolution and supports new strategies to enhance forage quality.</title>
        <authorList>
            <person name="Carballo J."/>
            <person name="Santos B.A.C.M."/>
            <person name="Zappacosta D."/>
            <person name="Garbus I."/>
            <person name="Selva J.P."/>
            <person name="Gallo C.A."/>
            <person name="Diaz A."/>
            <person name="Albertini E."/>
            <person name="Caccamo M."/>
            <person name="Echenique V."/>
        </authorList>
    </citation>
    <scope>NUCLEOTIDE SEQUENCE [LARGE SCALE GENOMIC DNA]</scope>
    <source>
        <strain evidence="3">cv. Victoria</strain>
        <tissue evidence="2">Leaf</tissue>
    </source>
</reference>
<comment type="caution">
    <text evidence="2">The sequence shown here is derived from an EMBL/GenBank/DDBJ whole genome shotgun (WGS) entry which is preliminary data.</text>
</comment>
<dbReference type="EMBL" id="RWGY01000004">
    <property type="protein sequence ID" value="TVU46291.1"/>
    <property type="molecule type" value="Genomic_DNA"/>
</dbReference>
<evidence type="ECO:0000313" key="2">
    <source>
        <dbReference type="EMBL" id="TVU46291.1"/>
    </source>
</evidence>
<organism evidence="2 3">
    <name type="scientific">Eragrostis curvula</name>
    <name type="common">weeping love grass</name>
    <dbReference type="NCBI Taxonomy" id="38414"/>
    <lineage>
        <taxon>Eukaryota</taxon>
        <taxon>Viridiplantae</taxon>
        <taxon>Streptophyta</taxon>
        <taxon>Embryophyta</taxon>
        <taxon>Tracheophyta</taxon>
        <taxon>Spermatophyta</taxon>
        <taxon>Magnoliopsida</taxon>
        <taxon>Liliopsida</taxon>
        <taxon>Poales</taxon>
        <taxon>Poaceae</taxon>
        <taxon>PACMAD clade</taxon>
        <taxon>Chloridoideae</taxon>
        <taxon>Eragrostideae</taxon>
        <taxon>Eragrostidinae</taxon>
        <taxon>Eragrostis</taxon>
    </lineage>
</organism>
<name>A0A5J9WE34_9POAL</name>
<evidence type="ECO:0000313" key="3">
    <source>
        <dbReference type="Proteomes" id="UP000324897"/>
    </source>
</evidence>
<dbReference type="Proteomes" id="UP000324897">
    <property type="component" value="Chromosome 5"/>
</dbReference>
<keyword evidence="3" id="KW-1185">Reference proteome</keyword>
<protein>
    <submittedName>
        <fullName evidence="2">Uncharacterized protein</fullName>
    </submittedName>
</protein>
<feature type="region of interest" description="Disordered" evidence="1">
    <location>
        <begin position="124"/>
        <end position="156"/>
    </location>
</feature>
<sequence length="156" mass="17858">MAAISPGSPPATIVRLHLPQLDLAVFRYLIPHLLPRGAIRLQQGYLKKAKQTAVETFRMNMACKSQNWVIGKEMDCLRVTQNLVKEHITDSSQCSIILTEIEKLIDEYAKRKLHLANASSTSTFNWKQQQKQRTKKRKNEEELVREAAETRANSLD</sequence>
<dbReference type="Gramene" id="TVU46291">
    <property type="protein sequence ID" value="TVU46291"/>
    <property type="gene ID" value="EJB05_05817"/>
</dbReference>
<feature type="compositionally biased region" description="Basic and acidic residues" evidence="1">
    <location>
        <begin position="138"/>
        <end position="149"/>
    </location>
</feature>